<dbReference type="GO" id="GO:0055085">
    <property type="term" value="P:transmembrane transport"/>
    <property type="evidence" value="ECO:0007669"/>
    <property type="project" value="UniProtKB-ARBA"/>
</dbReference>
<dbReference type="RefSeq" id="WP_119986866.1">
    <property type="nucleotide sequence ID" value="NZ_CP032489.1"/>
</dbReference>
<dbReference type="PROSITE" id="PS00211">
    <property type="entry name" value="ABC_TRANSPORTER_1"/>
    <property type="match status" value="2"/>
</dbReference>
<feature type="domain" description="ABC transporter" evidence="5">
    <location>
        <begin position="6"/>
        <end position="255"/>
    </location>
</feature>
<sequence>MQEQLLAIDRLSVSFQQEKAVSDISFSIKKGEVLAVVGESGSGKSVTSLSILQLLPIKASIRGSILFKDENKNINLVALSAKGLQQIRGNKISMVFQEPMSSLNPVKNCGSQVLEAILLHKKINKQAAKQAVIELFQQVQLPNPGNIFYRYPHEISGGQKQRVMIAMAMCCQPQLLICDEPTTALDVMVQKEILLLIKQLQLTNNMSVLFISHDINLVAEIADRVAIFYKGEIVEIAAKENIFTSPKHPYTKALINCRPGLYKKGERLPVVSDFLNNSNKPQEDIINKEGNKCSGNKDSGNKDKVLLSIKNLNTWFPARRSFLGKTLQYHKAVNNVSFDIYEGENMGLVGGSGCGKTTLGRSILQLVKPVSGAIFYKGENILLKNNRQMRKLSTDIQMIFQDPYASLNPKLSIGQAIGEPLKTQQLLPEKFIKNKVVEWLEKVGLNEKYYYRYPHEFSGGQRQRIVIARALIMQPSFVICDECVSALDVSVQAQILNLLNDLKAELNFTSIFISHDLSVIKYFCDRIVVMNNGQIEEIGKAQDVYRHPQKDYTKKLLAALPNL</sequence>
<dbReference type="SMART" id="SM00382">
    <property type="entry name" value="AAA"/>
    <property type="match status" value="2"/>
</dbReference>
<dbReference type="PROSITE" id="PS50893">
    <property type="entry name" value="ABC_TRANSPORTER_2"/>
    <property type="match status" value="2"/>
</dbReference>
<dbReference type="GO" id="GO:0015833">
    <property type="term" value="P:peptide transport"/>
    <property type="evidence" value="ECO:0007669"/>
    <property type="project" value="InterPro"/>
</dbReference>
<dbReference type="Gene3D" id="3.40.50.300">
    <property type="entry name" value="P-loop containing nucleotide triphosphate hydrolases"/>
    <property type="match status" value="2"/>
</dbReference>
<dbReference type="InterPro" id="IPR027417">
    <property type="entry name" value="P-loop_NTPase"/>
</dbReference>
<dbReference type="GO" id="GO:0005524">
    <property type="term" value="F:ATP binding"/>
    <property type="evidence" value="ECO:0007669"/>
    <property type="project" value="UniProtKB-KW"/>
</dbReference>
<dbReference type="NCBIfam" id="NF008453">
    <property type="entry name" value="PRK11308.1"/>
    <property type="match status" value="2"/>
</dbReference>
<dbReference type="EMBL" id="CP032489">
    <property type="protein sequence ID" value="AYD47585.1"/>
    <property type="molecule type" value="Genomic_DNA"/>
</dbReference>
<dbReference type="Pfam" id="PF08352">
    <property type="entry name" value="oligo_HPY"/>
    <property type="match status" value="2"/>
</dbReference>
<keyword evidence="4 6" id="KW-0067">ATP-binding</keyword>
<evidence type="ECO:0000256" key="3">
    <source>
        <dbReference type="ARBA" id="ARBA00022741"/>
    </source>
</evidence>
<accession>A0A386HP32</accession>
<dbReference type="FunFam" id="3.40.50.300:FF:000016">
    <property type="entry name" value="Oligopeptide ABC transporter ATP-binding component"/>
    <property type="match status" value="2"/>
</dbReference>
<evidence type="ECO:0000256" key="2">
    <source>
        <dbReference type="ARBA" id="ARBA00022448"/>
    </source>
</evidence>
<dbReference type="SUPFAM" id="SSF52540">
    <property type="entry name" value="P-loop containing nucleoside triphosphate hydrolases"/>
    <property type="match status" value="2"/>
</dbReference>
<dbReference type="AlphaFoldDB" id="A0A386HP32"/>
<comment type="similarity">
    <text evidence="1">Belongs to the ABC transporter superfamily.</text>
</comment>
<dbReference type="Pfam" id="PF00005">
    <property type="entry name" value="ABC_tran"/>
    <property type="match status" value="2"/>
</dbReference>
<dbReference type="Proteomes" id="UP000266118">
    <property type="component" value="Chromosome"/>
</dbReference>
<reference evidence="6 7" key="1">
    <citation type="submission" date="2018-09" db="EMBL/GenBank/DDBJ databases">
        <title>Arachidicoccus sp. nov., a bacterium isolated from soil.</title>
        <authorList>
            <person name="Weon H.-Y."/>
            <person name="Kwon S.-W."/>
            <person name="Lee S.A."/>
        </authorList>
    </citation>
    <scope>NUCLEOTIDE SEQUENCE [LARGE SCALE GENOMIC DNA]</scope>
    <source>
        <strain evidence="6 7">KIS59-12</strain>
    </source>
</reference>
<name>A0A386HP32_9BACT</name>
<dbReference type="InterPro" id="IPR003439">
    <property type="entry name" value="ABC_transporter-like_ATP-bd"/>
</dbReference>
<dbReference type="KEGG" id="ark:D6B99_08185"/>
<dbReference type="InterPro" id="IPR003593">
    <property type="entry name" value="AAA+_ATPase"/>
</dbReference>
<evidence type="ECO:0000256" key="4">
    <source>
        <dbReference type="ARBA" id="ARBA00022840"/>
    </source>
</evidence>
<keyword evidence="3" id="KW-0547">Nucleotide-binding</keyword>
<proteinExistence type="inferred from homology"/>
<dbReference type="OrthoDB" id="1115710at2"/>
<dbReference type="PANTHER" id="PTHR43776:SF7">
    <property type="entry name" value="D,D-DIPEPTIDE TRANSPORT ATP-BINDING PROTEIN DDPF-RELATED"/>
    <property type="match status" value="1"/>
</dbReference>
<dbReference type="InterPro" id="IPR050319">
    <property type="entry name" value="ABC_transp_ATP-bind"/>
</dbReference>
<feature type="domain" description="ABC transporter" evidence="5">
    <location>
        <begin position="318"/>
        <end position="557"/>
    </location>
</feature>
<dbReference type="InterPro" id="IPR013563">
    <property type="entry name" value="Oligopep_ABC_C"/>
</dbReference>
<dbReference type="InterPro" id="IPR017871">
    <property type="entry name" value="ABC_transporter-like_CS"/>
</dbReference>
<dbReference type="CDD" id="cd03257">
    <property type="entry name" value="ABC_NikE_OppD_transporters"/>
    <property type="match status" value="2"/>
</dbReference>
<evidence type="ECO:0000313" key="7">
    <source>
        <dbReference type="Proteomes" id="UP000266118"/>
    </source>
</evidence>
<keyword evidence="2" id="KW-0813">Transport</keyword>
<dbReference type="GO" id="GO:0016887">
    <property type="term" value="F:ATP hydrolysis activity"/>
    <property type="evidence" value="ECO:0007669"/>
    <property type="project" value="InterPro"/>
</dbReference>
<evidence type="ECO:0000256" key="1">
    <source>
        <dbReference type="ARBA" id="ARBA00005417"/>
    </source>
</evidence>
<dbReference type="NCBIfam" id="NF007739">
    <property type="entry name" value="PRK10419.1"/>
    <property type="match status" value="2"/>
</dbReference>
<protein>
    <submittedName>
        <fullName evidence="6">ABC transporter ATP-binding protein</fullName>
    </submittedName>
</protein>
<evidence type="ECO:0000259" key="5">
    <source>
        <dbReference type="PROSITE" id="PS50893"/>
    </source>
</evidence>
<organism evidence="6 7">
    <name type="scientific">Arachidicoccus soli</name>
    <dbReference type="NCBI Taxonomy" id="2341117"/>
    <lineage>
        <taxon>Bacteria</taxon>
        <taxon>Pseudomonadati</taxon>
        <taxon>Bacteroidota</taxon>
        <taxon>Chitinophagia</taxon>
        <taxon>Chitinophagales</taxon>
        <taxon>Chitinophagaceae</taxon>
        <taxon>Arachidicoccus</taxon>
    </lineage>
</organism>
<evidence type="ECO:0000313" key="6">
    <source>
        <dbReference type="EMBL" id="AYD47585.1"/>
    </source>
</evidence>
<dbReference type="PANTHER" id="PTHR43776">
    <property type="entry name" value="TRANSPORT ATP-BINDING PROTEIN"/>
    <property type="match status" value="1"/>
</dbReference>
<keyword evidence="7" id="KW-1185">Reference proteome</keyword>
<gene>
    <name evidence="6" type="ORF">D6B99_08185</name>
</gene>